<dbReference type="SMART" id="SM00640">
    <property type="entry name" value="Glyco_32"/>
    <property type="match status" value="1"/>
</dbReference>
<dbReference type="SUPFAM" id="SSF49899">
    <property type="entry name" value="Concanavalin A-like lectins/glucanases"/>
    <property type="match status" value="1"/>
</dbReference>
<protein>
    <submittedName>
        <fullName evidence="8">Arabinanase/levansucrase/invertase</fullName>
    </submittedName>
</protein>
<evidence type="ECO:0000256" key="1">
    <source>
        <dbReference type="ARBA" id="ARBA00009902"/>
    </source>
</evidence>
<dbReference type="GO" id="GO:0005737">
    <property type="term" value="C:cytoplasm"/>
    <property type="evidence" value="ECO:0007669"/>
    <property type="project" value="TreeGrafter"/>
</dbReference>
<dbReference type="InterPro" id="IPR023296">
    <property type="entry name" value="Glyco_hydro_beta-prop_sf"/>
</dbReference>
<dbReference type="Pfam" id="PF08244">
    <property type="entry name" value="Glyco_hydro_32C"/>
    <property type="match status" value="1"/>
</dbReference>
<feature type="compositionally biased region" description="Basic and acidic residues" evidence="5">
    <location>
        <begin position="1"/>
        <end position="10"/>
    </location>
</feature>
<evidence type="ECO:0000256" key="4">
    <source>
        <dbReference type="RuleBase" id="RU362110"/>
    </source>
</evidence>
<dbReference type="Gene3D" id="2.60.120.560">
    <property type="entry name" value="Exo-inulinase, domain 1"/>
    <property type="match status" value="1"/>
</dbReference>
<evidence type="ECO:0000313" key="9">
    <source>
        <dbReference type="Proteomes" id="UP000779574"/>
    </source>
</evidence>
<gene>
    <name evidence="8" type="ORF">KCU76_g2403</name>
</gene>
<dbReference type="PANTHER" id="PTHR42800:SF3">
    <property type="entry name" value="GLYCOSYL HYDROLASE FAMILY 32 N-TERMINAL DOMAIN-CONTAINING PROTEIN"/>
    <property type="match status" value="1"/>
</dbReference>
<feature type="compositionally biased region" description="Polar residues" evidence="5">
    <location>
        <begin position="20"/>
        <end position="32"/>
    </location>
</feature>
<evidence type="ECO:0000313" key="8">
    <source>
        <dbReference type="EMBL" id="KAG9698245.1"/>
    </source>
</evidence>
<dbReference type="GO" id="GO:0005987">
    <property type="term" value="P:sucrose catabolic process"/>
    <property type="evidence" value="ECO:0007669"/>
    <property type="project" value="TreeGrafter"/>
</dbReference>
<dbReference type="SUPFAM" id="SSF75005">
    <property type="entry name" value="Arabinanase/levansucrase/invertase"/>
    <property type="match status" value="1"/>
</dbReference>
<comment type="similarity">
    <text evidence="1 4">Belongs to the glycosyl hydrolase 32 family.</text>
</comment>
<dbReference type="PANTHER" id="PTHR42800">
    <property type="entry name" value="EXOINULINASE INUD (AFU_ORTHOLOGUE AFUA_5G00480)"/>
    <property type="match status" value="1"/>
</dbReference>
<feature type="non-terminal residue" evidence="8">
    <location>
        <position position="640"/>
    </location>
</feature>
<dbReference type="Proteomes" id="UP000779574">
    <property type="component" value="Unassembled WGS sequence"/>
</dbReference>
<dbReference type="OrthoDB" id="202537at2759"/>
<dbReference type="InterPro" id="IPR013148">
    <property type="entry name" value="Glyco_hydro_32_N"/>
</dbReference>
<dbReference type="AlphaFoldDB" id="A0A9P8ESZ2"/>
<feature type="region of interest" description="Disordered" evidence="5">
    <location>
        <begin position="1"/>
        <end position="32"/>
    </location>
</feature>
<keyword evidence="2 4" id="KW-0378">Hydrolase</keyword>
<sequence>MSEATFRELSRSPSSSSQSTDITEPSTHASLDNLTYKPKSTFCRWRPSYHLQAPSGWMNDPCAPHYDPQTGLYHISYQSNSDLENADWGDIAWRTATSPDMVTWTPEHSLSLSPDTPYDGSGVFTGCNMPTRDKSLTYVYTSVSQLPIHHTLQHVVGSESLSMARSFDGGRTWQKYSGNPILPSESNNLNVTGWRDPFVSAWPTMARALGMDPENTLFGIISGGIRDVTPTTFLYSIDANYLTNWRYIGPLVNFGLNFRPSRWSGDMGKNWEVTNFLTLQDAANPAVSREFLVMGSEGCMPSTAVSEISSNSGPSRPHRGQLWMSGSIKNIEDIRSAALSPVEMDYRFGGHLDHGCLYAENSFFDVKTSKHIVWGWITEEDLCDDLRHEQGWSGLLSLPRELRLQTIESVVSARTSDLRTITSIEIEPDTTSTYTIRTLAAKPVTSVVQHLRSKASLRRATLSQPLPRRDSFDLVFTADDVRTSAWEIDCSFFVSSRCHEIGLQIVHSRDFSQTTTLTFSPSRETFTIERPTFASPSCANLINSTAECAPHTLFTTIDASSGKHVEEHLHIQAWRDNSVLEVFVNGRTAISTRLYAAEETIGIRFFADDIITFASQGSDHERLGSKSSLLSATLWDGIAV</sequence>
<feature type="domain" description="Glycosyl hydrolase family 32 C-terminal" evidence="7">
    <location>
        <begin position="471"/>
        <end position="608"/>
    </location>
</feature>
<dbReference type="Pfam" id="PF00251">
    <property type="entry name" value="Glyco_hydro_32N"/>
    <property type="match status" value="1"/>
</dbReference>
<evidence type="ECO:0000256" key="2">
    <source>
        <dbReference type="ARBA" id="ARBA00022801"/>
    </source>
</evidence>
<evidence type="ECO:0000259" key="6">
    <source>
        <dbReference type="Pfam" id="PF00251"/>
    </source>
</evidence>
<name>A0A9P8ESZ2_AURME</name>
<dbReference type="InterPro" id="IPR013320">
    <property type="entry name" value="ConA-like_dom_sf"/>
</dbReference>
<evidence type="ECO:0000259" key="7">
    <source>
        <dbReference type="Pfam" id="PF08244"/>
    </source>
</evidence>
<organism evidence="8 9">
    <name type="scientific">Aureobasidium melanogenum</name>
    <name type="common">Aureobasidium pullulans var. melanogenum</name>
    <dbReference type="NCBI Taxonomy" id="46634"/>
    <lineage>
        <taxon>Eukaryota</taxon>
        <taxon>Fungi</taxon>
        <taxon>Dikarya</taxon>
        <taxon>Ascomycota</taxon>
        <taxon>Pezizomycotina</taxon>
        <taxon>Dothideomycetes</taxon>
        <taxon>Dothideomycetidae</taxon>
        <taxon>Dothideales</taxon>
        <taxon>Saccotheciaceae</taxon>
        <taxon>Aureobasidium</taxon>
    </lineage>
</organism>
<dbReference type="InterPro" id="IPR013189">
    <property type="entry name" value="Glyco_hydro_32_C"/>
</dbReference>
<reference evidence="8" key="1">
    <citation type="journal article" date="2021" name="J Fungi (Basel)">
        <title>Virulence traits and population genomics of the black yeast Aureobasidium melanogenum.</title>
        <authorList>
            <person name="Cernosa A."/>
            <person name="Sun X."/>
            <person name="Gostincar C."/>
            <person name="Fang C."/>
            <person name="Gunde-Cimerman N."/>
            <person name="Song Z."/>
        </authorList>
    </citation>
    <scope>NUCLEOTIDE SEQUENCE</scope>
    <source>
        <strain evidence="8">EXF-9911</strain>
    </source>
</reference>
<comment type="caution">
    <text evidence="8">The sequence shown here is derived from an EMBL/GenBank/DDBJ whole genome shotgun (WGS) entry which is preliminary data.</text>
</comment>
<dbReference type="InterPro" id="IPR001362">
    <property type="entry name" value="Glyco_hydro_32"/>
</dbReference>
<dbReference type="Gene3D" id="2.115.10.20">
    <property type="entry name" value="Glycosyl hydrolase domain, family 43"/>
    <property type="match status" value="1"/>
</dbReference>
<feature type="domain" description="Glycosyl hydrolase family 32 N-terminal" evidence="6">
    <location>
        <begin position="50"/>
        <end position="406"/>
    </location>
</feature>
<accession>A0A9P8ESZ2</accession>
<reference evidence="8" key="2">
    <citation type="submission" date="2021-08" db="EMBL/GenBank/DDBJ databases">
        <authorList>
            <person name="Gostincar C."/>
            <person name="Sun X."/>
            <person name="Song Z."/>
            <person name="Gunde-Cimerman N."/>
        </authorList>
    </citation>
    <scope>NUCLEOTIDE SEQUENCE</scope>
    <source>
        <strain evidence="8">EXF-9911</strain>
    </source>
</reference>
<keyword evidence="3 4" id="KW-0326">Glycosidase</keyword>
<dbReference type="EMBL" id="JAHFXF010000058">
    <property type="protein sequence ID" value="KAG9698245.1"/>
    <property type="molecule type" value="Genomic_DNA"/>
</dbReference>
<dbReference type="CDD" id="cd18621">
    <property type="entry name" value="GH32_XdINV-like"/>
    <property type="match status" value="1"/>
</dbReference>
<evidence type="ECO:0000256" key="3">
    <source>
        <dbReference type="ARBA" id="ARBA00023295"/>
    </source>
</evidence>
<dbReference type="GO" id="GO:0004575">
    <property type="term" value="F:sucrose alpha-glucosidase activity"/>
    <property type="evidence" value="ECO:0007669"/>
    <property type="project" value="TreeGrafter"/>
</dbReference>
<proteinExistence type="inferred from homology"/>
<evidence type="ECO:0000256" key="5">
    <source>
        <dbReference type="SAM" id="MobiDB-lite"/>
    </source>
</evidence>